<evidence type="ECO:0000313" key="3">
    <source>
        <dbReference type="Proteomes" id="UP001166286"/>
    </source>
</evidence>
<organism evidence="2 3">
    <name type="scientific">Cladonia borealis</name>
    <dbReference type="NCBI Taxonomy" id="184061"/>
    <lineage>
        <taxon>Eukaryota</taxon>
        <taxon>Fungi</taxon>
        <taxon>Dikarya</taxon>
        <taxon>Ascomycota</taxon>
        <taxon>Pezizomycotina</taxon>
        <taxon>Lecanoromycetes</taxon>
        <taxon>OSLEUM clade</taxon>
        <taxon>Lecanoromycetidae</taxon>
        <taxon>Lecanorales</taxon>
        <taxon>Lecanorineae</taxon>
        <taxon>Cladoniaceae</taxon>
        <taxon>Cladonia</taxon>
    </lineage>
</organism>
<keyword evidence="3" id="KW-1185">Reference proteome</keyword>
<name>A0AA39R0I8_9LECA</name>
<dbReference type="EMBL" id="JAFEKC020000009">
    <property type="protein sequence ID" value="KAK0512628.1"/>
    <property type="molecule type" value="Genomic_DNA"/>
</dbReference>
<dbReference type="AlphaFoldDB" id="A0AA39R0I8"/>
<evidence type="ECO:0000313" key="2">
    <source>
        <dbReference type="EMBL" id="KAK0512628.1"/>
    </source>
</evidence>
<dbReference type="Pfam" id="PF00646">
    <property type="entry name" value="F-box"/>
    <property type="match status" value="1"/>
</dbReference>
<comment type="caution">
    <text evidence="2">The sequence shown here is derived from an EMBL/GenBank/DDBJ whole genome shotgun (WGS) entry which is preliminary data.</text>
</comment>
<dbReference type="PROSITE" id="PS50181">
    <property type="entry name" value="FBOX"/>
    <property type="match status" value="1"/>
</dbReference>
<gene>
    <name evidence="2" type="ORF">JMJ35_004645</name>
</gene>
<proteinExistence type="predicted"/>
<reference evidence="2" key="1">
    <citation type="submission" date="2023-03" db="EMBL/GenBank/DDBJ databases">
        <title>Complete genome of Cladonia borealis.</title>
        <authorList>
            <person name="Park H."/>
        </authorList>
    </citation>
    <scope>NUCLEOTIDE SEQUENCE</scope>
    <source>
        <strain evidence="2">ANT050790</strain>
    </source>
</reference>
<accession>A0AA39R0I8</accession>
<feature type="domain" description="F-box" evidence="1">
    <location>
        <begin position="1"/>
        <end position="47"/>
    </location>
</feature>
<protein>
    <recommendedName>
        <fullName evidence="1">F-box domain-containing protein</fullName>
    </recommendedName>
</protein>
<dbReference type="Gene3D" id="1.20.1280.50">
    <property type="match status" value="1"/>
</dbReference>
<sequence>MAILLDLANELLLPILDYLPPIEMVSLAMSCKRINTLAQDNLTLQRQRIKKYQNVTLWGCCRHQTRPHPILLLRDICNDWRVAYYARSLVIECCGSHPTPWVTDSDRSWNETAQAAYLMPLEAEKVKSVLPKITTTVCKMLRMALRWDEAKVNNALDMTEHGARGAILGLLVVSLPTIKSVSLKGYVWRDDLWIDSLKSIIDQQNPHSGSSGASFLMDVSELNLIQQYESRSAMSWSIVPFATLPSLRVIRGASLKSYSIDNNLFADNFGLPPSPVTEIDLQRTHLTTNDIGNVLRYVQVLTRFRYDRQENIYRGAEPGEIFRALLTCASQSLESLALTSATASREPWDEDITESLRGFKVLKELHLPSNASVASKSISNWRSLATEYTPRLVDLLPASIETVRLVGEMTWKEIAPLLLGLPEGKAEYLPKLKEILFKVGRDQGEAHKQTQALAPLDQERGMVIQLNEDEAARYDGHYSGRFFFFSRSTLATQTCQL</sequence>
<evidence type="ECO:0000259" key="1">
    <source>
        <dbReference type="PROSITE" id="PS50181"/>
    </source>
</evidence>
<dbReference type="SUPFAM" id="SSF81383">
    <property type="entry name" value="F-box domain"/>
    <property type="match status" value="1"/>
</dbReference>
<dbReference type="InterPro" id="IPR036047">
    <property type="entry name" value="F-box-like_dom_sf"/>
</dbReference>
<dbReference type="Proteomes" id="UP001166286">
    <property type="component" value="Unassembled WGS sequence"/>
</dbReference>
<dbReference type="InterPro" id="IPR001810">
    <property type="entry name" value="F-box_dom"/>
</dbReference>